<proteinExistence type="predicted"/>
<dbReference type="EMBL" id="SNWR01000001">
    <property type="protein sequence ID" value="TDO39523.1"/>
    <property type="molecule type" value="Genomic_DNA"/>
</dbReference>
<evidence type="ECO:0000313" key="2">
    <source>
        <dbReference type="Proteomes" id="UP000294901"/>
    </source>
</evidence>
<reference evidence="1 2" key="1">
    <citation type="submission" date="2019-03" db="EMBL/GenBank/DDBJ databases">
        <title>Sequencing the genomes of 1000 actinobacteria strains.</title>
        <authorList>
            <person name="Klenk H.-P."/>
        </authorList>
    </citation>
    <scope>NUCLEOTIDE SEQUENCE [LARGE SCALE GENOMIC DNA]</scope>
    <source>
        <strain evidence="1 2">DSM 43805</strain>
    </source>
</reference>
<accession>A0A4R6JS72</accession>
<sequence>MLLTTGLGVSAEFVDPGAELLQLLTHRNEQESAGIVDGRIGDHVGEFVVPCLRFLQLRNESGQLLLGWERTKLSPEVFM</sequence>
<evidence type="ECO:0000313" key="1">
    <source>
        <dbReference type="EMBL" id="TDO39523.1"/>
    </source>
</evidence>
<organism evidence="1 2">
    <name type="scientific">Paractinoplanes brasiliensis</name>
    <dbReference type="NCBI Taxonomy" id="52695"/>
    <lineage>
        <taxon>Bacteria</taxon>
        <taxon>Bacillati</taxon>
        <taxon>Actinomycetota</taxon>
        <taxon>Actinomycetes</taxon>
        <taxon>Micromonosporales</taxon>
        <taxon>Micromonosporaceae</taxon>
        <taxon>Paractinoplanes</taxon>
    </lineage>
</organism>
<gene>
    <name evidence="1" type="ORF">C8E87_3214</name>
</gene>
<keyword evidence="2" id="KW-1185">Reference proteome</keyword>
<dbReference type="AlphaFoldDB" id="A0A4R6JS72"/>
<protein>
    <submittedName>
        <fullName evidence="1">Uncharacterized protein</fullName>
    </submittedName>
</protein>
<comment type="caution">
    <text evidence="1">The sequence shown here is derived from an EMBL/GenBank/DDBJ whole genome shotgun (WGS) entry which is preliminary data.</text>
</comment>
<name>A0A4R6JS72_9ACTN</name>
<dbReference type="Proteomes" id="UP000294901">
    <property type="component" value="Unassembled WGS sequence"/>
</dbReference>